<dbReference type="AlphaFoldDB" id="A0A6J2YYS8"/>
<dbReference type="PANTHER" id="PTHR11012:SF48">
    <property type="entry name" value="CHK KINASE-LIKE DOMAIN-CONTAINING PROTEIN-RELATED"/>
    <property type="match status" value="1"/>
</dbReference>
<accession>A0A6J2YYS8</accession>
<dbReference type="GeneID" id="115891613"/>
<dbReference type="InterPro" id="IPR011009">
    <property type="entry name" value="Kinase-like_dom_sf"/>
</dbReference>
<dbReference type="Pfam" id="PF02958">
    <property type="entry name" value="EcKL"/>
    <property type="match status" value="1"/>
</dbReference>
<sequence length="585" mass="69017">MGECEVNDLKGIKQKLHDLAGYQTQNAAESSYEKYSINEARWFKLFPDIKTEVIEEEIKQIKNSIENFEQSSSYVRSNFQNVLVPVVYEALYYIFTYSDESFRQINFNDLKEYFYSCLKNNGSPTKIAYEQQFKTLLPIVKFDVCNIFQEFGCKIRLKELLGNLKLFFQYPKIHKEDVYAILRNKLKSSDYKLISYDLVQLKERNGHLGDYFSLKVDLEFEHNIEHYNFFVKSIFSKSDHLQHIIENGCSKKEEFFYLTYLPLLQEYGLESLQNFAPQCYLSRENDLLVLDNLATAGYVGVTPNTNLDFHCLSLTISKLANFHSSCIILEELWNRNDKNPITFKEVFSEYLCEAFLIDNKSHSMTPNFDRSFDNLLYLLEKFPNIYDEFTFMELEDKLKKGWKLMFERVKESKQFRNVICHGDMHVANVLLKYYGGTICQDILLVDFQLLRYCPPVQDLLLFIYENSSKETRDTYLTKLTEQYYENLSKNLENFGIITDNILSHEDFVKSMEYMRIEAVMQSLYYSVVMKLDPKVREELFFGEKKPKQMLARGAVVDVGLESEKYKQAMKELLVEFVQLCKNGYL</sequence>
<dbReference type="RefSeq" id="XP_030767985.1">
    <property type="nucleotide sequence ID" value="XM_030912125.1"/>
</dbReference>
<dbReference type="InParanoid" id="A0A6J2YYS8"/>
<dbReference type="PANTHER" id="PTHR11012">
    <property type="entry name" value="PROTEIN KINASE-LIKE DOMAIN-CONTAINING"/>
    <property type="match status" value="1"/>
</dbReference>
<keyword evidence="2" id="KW-1185">Reference proteome</keyword>
<name>A0A6J2YYS8_SITOR</name>
<dbReference type="SMART" id="SM00587">
    <property type="entry name" value="CHK"/>
    <property type="match status" value="1"/>
</dbReference>
<gene>
    <name evidence="3" type="primary">LOC115891613</name>
</gene>
<proteinExistence type="predicted"/>
<organism evidence="2 3">
    <name type="scientific">Sitophilus oryzae</name>
    <name type="common">Rice weevil</name>
    <name type="synonym">Curculio oryzae</name>
    <dbReference type="NCBI Taxonomy" id="7048"/>
    <lineage>
        <taxon>Eukaryota</taxon>
        <taxon>Metazoa</taxon>
        <taxon>Ecdysozoa</taxon>
        <taxon>Arthropoda</taxon>
        <taxon>Hexapoda</taxon>
        <taxon>Insecta</taxon>
        <taxon>Pterygota</taxon>
        <taxon>Neoptera</taxon>
        <taxon>Endopterygota</taxon>
        <taxon>Coleoptera</taxon>
        <taxon>Polyphaga</taxon>
        <taxon>Cucujiformia</taxon>
        <taxon>Curculionidae</taxon>
        <taxon>Dryophthorinae</taxon>
        <taxon>Sitophilus</taxon>
    </lineage>
</organism>
<protein>
    <submittedName>
        <fullName evidence="3">Uncharacterized protein LOC115891613</fullName>
    </submittedName>
</protein>
<dbReference type="OrthoDB" id="190089at2759"/>
<evidence type="ECO:0000259" key="1">
    <source>
        <dbReference type="SMART" id="SM00587"/>
    </source>
</evidence>
<evidence type="ECO:0000313" key="2">
    <source>
        <dbReference type="Proteomes" id="UP000504635"/>
    </source>
</evidence>
<reference evidence="3" key="1">
    <citation type="submission" date="2025-08" db="UniProtKB">
        <authorList>
            <consortium name="RefSeq"/>
        </authorList>
    </citation>
    <scope>IDENTIFICATION</scope>
    <source>
        <tissue evidence="3">Gonads</tissue>
    </source>
</reference>
<dbReference type="Gene3D" id="1.10.510.10">
    <property type="entry name" value="Transferase(Phosphotransferase) domain 1"/>
    <property type="match status" value="1"/>
</dbReference>
<dbReference type="InterPro" id="IPR004119">
    <property type="entry name" value="EcKL"/>
</dbReference>
<dbReference type="InterPro" id="IPR015897">
    <property type="entry name" value="CHK_kinase-like"/>
</dbReference>
<dbReference type="SUPFAM" id="SSF56112">
    <property type="entry name" value="Protein kinase-like (PK-like)"/>
    <property type="match status" value="1"/>
</dbReference>
<dbReference type="KEGG" id="soy:115891613"/>
<dbReference type="Proteomes" id="UP000504635">
    <property type="component" value="Unplaced"/>
</dbReference>
<evidence type="ECO:0000313" key="3">
    <source>
        <dbReference type="RefSeq" id="XP_030767985.1"/>
    </source>
</evidence>
<feature type="domain" description="CHK kinase-like" evidence="1">
    <location>
        <begin position="288"/>
        <end position="493"/>
    </location>
</feature>